<evidence type="ECO:0000256" key="1">
    <source>
        <dbReference type="SAM" id="SignalP"/>
    </source>
</evidence>
<keyword evidence="2" id="KW-1185">Reference proteome</keyword>
<dbReference type="Proteomes" id="UP000504606">
    <property type="component" value="Unplaced"/>
</dbReference>
<name>A0A6J1T1T8_FRAOC</name>
<gene>
    <name evidence="3" type="primary">LOC113212629</name>
</gene>
<sequence>MLLLLAAAALAGLAAANPEPIVVQEFRHLPVYGAPLVGVRYGDQPADGLATQEALGWRALYDAPFILAVQQDAKPELAAFLIKDGLRSLPFTEDRRFLLSHMLAGPEKLGVLLSGSNFVALPQVDMPITRFVLPHHFTLAESARLHGDFYSFPTLLVVNRDDLSSRDLVRLALVGDFVILPDGVKVSSDVPAPAAKWGRRNTPAYSVLNKFNSAPSVSTLSGYSPAAGFSFESNPFLQPYLTSKLAQH</sequence>
<feature type="signal peptide" evidence="1">
    <location>
        <begin position="1"/>
        <end position="16"/>
    </location>
</feature>
<dbReference type="GeneID" id="113212629"/>
<dbReference type="AlphaFoldDB" id="A0A6J1T1T8"/>
<keyword evidence="1" id="KW-0732">Signal</keyword>
<evidence type="ECO:0000313" key="2">
    <source>
        <dbReference type="Proteomes" id="UP000504606"/>
    </source>
</evidence>
<proteinExistence type="predicted"/>
<dbReference type="OrthoDB" id="10428295at2759"/>
<evidence type="ECO:0000313" key="3">
    <source>
        <dbReference type="RefSeq" id="XP_026287208.2"/>
    </source>
</evidence>
<organism evidence="2 3">
    <name type="scientific">Frankliniella occidentalis</name>
    <name type="common">Western flower thrips</name>
    <name type="synonym">Euthrips occidentalis</name>
    <dbReference type="NCBI Taxonomy" id="133901"/>
    <lineage>
        <taxon>Eukaryota</taxon>
        <taxon>Metazoa</taxon>
        <taxon>Ecdysozoa</taxon>
        <taxon>Arthropoda</taxon>
        <taxon>Hexapoda</taxon>
        <taxon>Insecta</taxon>
        <taxon>Pterygota</taxon>
        <taxon>Neoptera</taxon>
        <taxon>Paraneoptera</taxon>
        <taxon>Thysanoptera</taxon>
        <taxon>Terebrantia</taxon>
        <taxon>Thripoidea</taxon>
        <taxon>Thripidae</taxon>
        <taxon>Frankliniella</taxon>
    </lineage>
</organism>
<reference evidence="3" key="1">
    <citation type="submission" date="2025-08" db="UniProtKB">
        <authorList>
            <consortium name="RefSeq"/>
        </authorList>
    </citation>
    <scope>IDENTIFICATION</scope>
    <source>
        <tissue evidence="3">Whole organism</tissue>
    </source>
</reference>
<dbReference type="RefSeq" id="XP_026287208.2">
    <property type="nucleotide sequence ID" value="XM_026431423.2"/>
</dbReference>
<feature type="chain" id="PRO_5038865936" evidence="1">
    <location>
        <begin position="17"/>
        <end position="248"/>
    </location>
</feature>
<accession>A0A6J1T1T8</accession>
<dbReference type="KEGG" id="foc:113212629"/>
<protein>
    <submittedName>
        <fullName evidence="3">Uncharacterized protein LOC113212629</fullName>
    </submittedName>
</protein>